<name>A0AAV6IAP5_9ERIC</name>
<organism evidence="1 2">
    <name type="scientific">Rhododendron griersonianum</name>
    <dbReference type="NCBI Taxonomy" id="479676"/>
    <lineage>
        <taxon>Eukaryota</taxon>
        <taxon>Viridiplantae</taxon>
        <taxon>Streptophyta</taxon>
        <taxon>Embryophyta</taxon>
        <taxon>Tracheophyta</taxon>
        <taxon>Spermatophyta</taxon>
        <taxon>Magnoliopsida</taxon>
        <taxon>eudicotyledons</taxon>
        <taxon>Gunneridae</taxon>
        <taxon>Pentapetalae</taxon>
        <taxon>asterids</taxon>
        <taxon>Ericales</taxon>
        <taxon>Ericaceae</taxon>
        <taxon>Ericoideae</taxon>
        <taxon>Rhodoreae</taxon>
        <taxon>Rhododendron</taxon>
    </lineage>
</organism>
<comment type="caution">
    <text evidence="1">The sequence shown here is derived from an EMBL/GenBank/DDBJ whole genome shotgun (WGS) entry which is preliminary data.</text>
</comment>
<evidence type="ECO:0000313" key="1">
    <source>
        <dbReference type="EMBL" id="KAG5524144.1"/>
    </source>
</evidence>
<protein>
    <submittedName>
        <fullName evidence="1">Uncharacterized protein</fullName>
    </submittedName>
</protein>
<reference evidence="1" key="1">
    <citation type="submission" date="2020-08" db="EMBL/GenBank/DDBJ databases">
        <title>Plant Genome Project.</title>
        <authorList>
            <person name="Zhang R.-G."/>
        </authorList>
    </citation>
    <scope>NUCLEOTIDE SEQUENCE</scope>
    <source>
        <strain evidence="1">WSP0</strain>
        <tissue evidence="1">Leaf</tissue>
    </source>
</reference>
<evidence type="ECO:0000313" key="2">
    <source>
        <dbReference type="Proteomes" id="UP000823749"/>
    </source>
</evidence>
<sequence>MSNVRQEGCPPFTPQVLADYRSLLAPEYTGPTPPPEDNLELYEVPISCEVPPPAVTLEYLPPAEVLAPPVEDFGLPFEMETDPELEAAILNLSQYYLEPLEEPPILSTEELLAQEREYLLRTEIVAERNYKKWLREIHGINLP</sequence>
<dbReference type="EMBL" id="JACTNZ010000011">
    <property type="protein sequence ID" value="KAG5524144.1"/>
    <property type="molecule type" value="Genomic_DNA"/>
</dbReference>
<dbReference type="AlphaFoldDB" id="A0AAV6IAP5"/>
<dbReference type="Proteomes" id="UP000823749">
    <property type="component" value="Chromosome 11"/>
</dbReference>
<keyword evidence="2" id="KW-1185">Reference proteome</keyword>
<proteinExistence type="predicted"/>
<accession>A0AAV6IAP5</accession>
<gene>
    <name evidence="1" type="ORF">RHGRI_030966</name>
</gene>